<evidence type="ECO:0000313" key="4">
    <source>
        <dbReference type="Proteomes" id="UP001246473"/>
    </source>
</evidence>
<dbReference type="AlphaFoldDB" id="A0AAP5QFL9"/>
<dbReference type="KEGG" id="bfn:OI25_7206"/>
<gene>
    <name evidence="1" type="primary">ynb</name>
    <name evidence="1" type="ORF">OI25_7206</name>
    <name evidence="2" type="ORF">ParKJ_34900</name>
</gene>
<dbReference type="EMBL" id="CP010025">
    <property type="protein sequence ID" value="AJZ57159.1"/>
    <property type="molecule type" value="Genomic_DNA"/>
</dbReference>
<dbReference type="Proteomes" id="UP001246473">
    <property type="component" value="Unassembled WGS sequence"/>
</dbReference>
<reference evidence="2" key="2">
    <citation type="submission" date="2022-08" db="EMBL/GenBank/DDBJ databases">
        <authorList>
            <person name="Kim S.-J."/>
        </authorList>
    </citation>
    <scope>NUCLEOTIDE SEQUENCE</scope>
    <source>
        <strain evidence="2">KJ</strain>
    </source>
</reference>
<name>A0AAP5QFL9_9BURK</name>
<evidence type="ECO:0000313" key="3">
    <source>
        <dbReference type="Proteomes" id="UP000032614"/>
    </source>
</evidence>
<evidence type="ECO:0000313" key="2">
    <source>
        <dbReference type="EMBL" id="MDT8842628.1"/>
    </source>
</evidence>
<sequence length="283" mass="31498">MLYFDSSWRFVSPGAMPEEVVADIFAKVIGPVPFEGNRQDLLETFKRRFAHAQGQTASRSSSESWAESDLRSYMSGAAANAPMFVEALHDALVDIYGRNPLLGTPPWAHVNNVLGPSGYAIQPPNLVVGRMAMPVHVSPNVPSLDAEANELVQRSLADSESLLNVGKYRLAVQEILWLLETVSTAFSGRQHGDGTVTAKYFNRIIADLRRFNRDRVLADAMGWMETLHGYLSTPSKGGVRHGTVLDDPRELTEGEARLFCNLTRSYLNYLLDEHHRMEPQRLG</sequence>
<dbReference type="RefSeq" id="WP_046564649.1">
    <property type="nucleotide sequence ID" value="NZ_CP010025.1"/>
</dbReference>
<dbReference type="EMBL" id="JANSLM010000018">
    <property type="protein sequence ID" value="MDT8842628.1"/>
    <property type="molecule type" value="Genomic_DNA"/>
</dbReference>
<reference evidence="1 3" key="1">
    <citation type="journal article" date="2015" name="Genome Announc.">
        <title>Complete genome sequences for 59 burkholderia isolates, both pathogenic and near neighbor.</title>
        <authorList>
            <person name="Johnson S.L."/>
            <person name="Bishop-Lilly K.A."/>
            <person name="Ladner J.T."/>
            <person name="Daligault H.E."/>
            <person name="Davenport K.W."/>
            <person name="Jaissle J."/>
            <person name="Frey K.G."/>
            <person name="Koroleva G.I."/>
            <person name="Bruce D.C."/>
            <person name="Coyne S.R."/>
            <person name="Broomall S.M."/>
            <person name="Li P.E."/>
            <person name="Teshima H."/>
            <person name="Gibbons H.S."/>
            <person name="Palacios G.F."/>
            <person name="Rosenzweig C.N."/>
            <person name="Redden C.L."/>
            <person name="Xu Y."/>
            <person name="Minogue T.D."/>
            <person name="Chain P.S."/>
        </authorList>
    </citation>
    <scope>NUCLEOTIDE SEQUENCE [LARGE SCALE GENOMIC DNA]</scope>
    <source>
        <strain evidence="1 3">ATCC BAA-463</strain>
    </source>
</reference>
<dbReference type="Proteomes" id="UP000032614">
    <property type="component" value="Chromosome 3"/>
</dbReference>
<dbReference type="GeneID" id="66513554"/>
<protein>
    <submittedName>
        <fullName evidence="1">Ynb domain protein</fullName>
    </submittedName>
</protein>
<evidence type="ECO:0000313" key="1">
    <source>
        <dbReference type="EMBL" id="AJZ57159.1"/>
    </source>
</evidence>
<accession>A0AAP5QFL9</accession>
<proteinExistence type="predicted"/>
<organism evidence="2 4">
    <name type="scientific">Paraburkholderia fungorum</name>
    <dbReference type="NCBI Taxonomy" id="134537"/>
    <lineage>
        <taxon>Bacteria</taxon>
        <taxon>Pseudomonadati</taxon>
        <taxon>Pseudomonadota</taxon>
        <taxon>Betaproteobacteria</taxon>
        <taxon>Burkholderiales</taxon>
        <taxon>Burkholderiaceae</taxon>
        <taxon>Paraburkholderia</taxon>
    </lineage>
</organism>